<comment type="caution">
    <text evidence="2">The sequence shown here is derived from an EMBL/GenBank/DDBJ whole genome shotgun (WGS) entry which is preliminary data.</text>
</comment>
<accession>A0ABR7GIL5</accession>
<dbReference type="Pfam" id="PF08486">
    <property type="entry name" value="SpoIID"/>
    <property type="match status" value="1"/>
</dbReference>
<dbReference type="InterPro" id="IPR013693">
    <property type="entry name" value="SpoIID/LytB_N"/>
</dbReference>
<sequence length="487" mass="53987">MKKRTRYTLRKPKDYRMVIFLTLLCVFLILLILYTQGKMRILQDFIARQTTKEEDKIQEEVPDTPEAMPYSSDLRIVLMDRDKDIYRGSISLYGDSDLTINRAGQTSDLAAGTTYSMSADQISAGETITVTGAEGSQWYLVNEDGVTSNGYEGTLEIWGQANGLVLVNQIPMEYYLKRVVPSEMPRTYGAEALKAQAVCARTYAYGHSNSYAYPDVKGNMDDTVSFQVYNQGTESAETNEAIRSTAGQILMKDGTVVDALYYSTSCGYMQDGTLFGNMDSSIFHTGYIGLQESGQDFDTYLRSGDEHAYEANERYFRWQASLTGDDLSGLRAHLQNYLATDDSISCDRKMKKKITDTSLTDDKALGQIKNITVEKRNPGGAAMYISISFSEGKVEIEDQLHIRQILGDLCGYVILQDQERLDSVSTLPSAAISIEKQGDGKFLVYGGGFGHGVGMSQNAAKALAAAGYAYTDILGYFYQGTALQQVY</sequence>
<dbReference type="PANTHER" id="PTHR30032">
    <property type="entry name" value="N-ACETYLMURAMOYL-L-ALANINE AMIDASE-RELATED"/>
    <property type="match status" value="1"/>
</dbReference>
<evidence type="ECO:0000259" key="1">
    <source>
        <dbReference type="Pfam" id="PF08486"/>
    </source>
</evidence>
<dbReference type="NCBIfam" id="TIGR02669">
    <property type="entry name" value="SpoIID_LytB"/>
    <property type="match status" value="1"/>
</dbReference>
<evidence type="ECO:0000313" key="3">
    <source>
        <dbReference type="Proteomes" id="UP000643810"/>
    </source>
</evidence>
<reference evidence="2 3" key="1">
    <citation type="submission" date="2020-08" db="EMBL/GenBank/DDBJ databases">
        <title>Genome public.</title>
        <authorList>
            <person name="Liu C."/>
            <person name="Sun Q."/>
        </authorList>
    </citation>
    <scope>NUCLEOTIDE SEQUENCE [LARGE SCALE GENOMIC DNA]</scope>
    <source>
        <strain evidence="2 3">NSJ-9</strain>
    </source>
</reference>
<proteinExistence type="predicted"/>
<keyword evidence="3" id="KW-1185">Reference proteome</keyword>
<gene>
    <name evidence="2" type="ORF">H8R94_10910</name>
</gene>
<name>A0ABR7GIL5_9FIRM</name>
<organism evidence="2 3">
    <name type="scientific">Roseburia lenta</name>
    <dbReference type="NCBI Taxonomy" id="2763061"/>
    <lineage>
        <taxon>Bacteria</taxon>
        <taxon>Bacillati</taxon>
        <taxon>Bacillota</taxon>
        <taxon>Clostridia</taxon>
        <taxon>Lachnospirales</taxon>
        <taxon>Lachnospiraceae</taxon>
        <taxon>Roseburia</taxon>
    </lineage>
</organism>
<dbReference type="EMBL" id="JACOPG010000004">
    <property type="protein sequence ID" value="MBC5687105.1"/>
    <property type="molecule type" value="Genomic_DNA"/>
</dbReference>
<protein>
    <submittedName>
        <fullName evidence="2">SpoIID/LytB domain-containing protein</fullName>
    </submittedName>
</protein>
<dbReference type="RefSeq" id="WP_186854654.1">
    <property type="nucleotide sequence ID" value="NZ_JACOPG010000004.1"/>
</dbReference>
<feature type="domain" description="Sporulation stage II protein D amidase enhancer LytB N-terminal" evidence="1">
    <location>
        <begin position="162"/>
        <end position="251"/>
    </location>
</feature>
<dbReference type="InterPro" id="IPR013486">
    <property type="entry name" value="SpoIID/LytB"/>
</dbReference>
<dbReference type="Proteomes" id="UP000643810">
    <property type="component" value="Unassembled WGS sequence"/>
</dbReference>
<dbReference type="InterPro" id="IPR051922">
    <property type="entry name" value="Bact_Sporulation_Assoc"/>
</dbReference>
<evidence type="ECO:0000313" key="2">
    <source>
        <dbReference type="EMBL" id="MBC5687105.1"/>
    </source>
</evidence>
<dbReference type="PANTHER" id="PTHR30032:SF4">
    <property type="entry name" value="AMIDASE ENHANCER"/>
    <property type="match status" value="1"/>
</dbReference>